<organism evidence="1 2">
    <name type="scientific">Butyricimonas faecalis</name>
    <dbReference type="NCBI Taxonomy" id="2093856"/>
    <lineage>
        <taxon>Bacteria</taxon>
        <taxon>Pseudomonadati</taxon>
        <taxon>Bacteroidota</taxon>
        <taxon>Bacteroidia</taxon>
        <taxon>Bacteroidales</taxon>
        <taxon>Odoribacteraceae</taxon>
        <taxon>Butyricimonas</taxon>
    </lineage>
</organism>
<reference evidence="1 2" key="1">
    <citation type="submission" date="2018-10" db="EMBL/GenBank/DDBJ databases">
        <title>Butyricimonas faecalis sp. nov., isolated from human faeces and emended description of the genus Butyricimonas.</title>
        <authorList>
            <person name="Le Roy T."/>
            <person name="Van der Smissen P."/>
            <person name="Paquot A."/>
            <person name="Delzenne N."/>
            <person name="Muccioli G."/>
            <person name="Collet J.-F."/>
            <person name="Cani P.D."/>
        </authorList>
    </citation>
    <scope>NUCLEOTIDE SEQUENCE [LARGE SCALE GENOMIC DNA]</scope>
    <source>
        <strain evidence="1 2">H184</strain>
    </source>
</reference>
<dbReference type="AlphaFoldDB" id="A0A3S9VYF3"/>
<dbReference type="Pfam" id="PF14094">
    <property type="entry name" value="DUF4272"/>
    <property type="match status" value="1"/>
</dbReference>
<dbReference type="InterPro" id="IPR025368">
    <property type="entry name" value="DUF4272"/>
</dbReference>
<dbReference type="RefSeq" id="WP_127075585.1">
    <property type="nucleotide sequence ID" value="NZ_CP032819.1"/>
</dbReference>
<sequence length="64" mass="7717">MVARRSVALYSEVLLSEKQDREKVLDYVNQVTEVYHIEDEFTPMERAYLDNPKPEQHDCIQFLW</sequence>
<dbReference type="OrthoDB" id="4399984at2"/>
<keyword evidence="2" id="KW-1185">Reference proteome</keyword>
<dbReference type="KEGG" id="buy:D8S85_19875"/>
<dbReference type="Proteomes" id="UP000270673">
    <property type="component" value="Chromosome"/>
</dbReference>
<dbReference type="EMBL" id="CP032819">
    <property type="protein sequence ID" value="AZS31584.1"/>
    <property type="molecule type" value="Genomic_DNA"/>
</dbReference>
<proteinExistence type="predicted"/>
<accession>A0A3S9VYF3</accession>
<protein>
    <submittedName>
        <fullName evidence="1">DUF4272 domain-containing protein</fullName>
    </submittedName>
</protein>
<name>A0A3S9VYF3_9BACT</name>
<evidence type="ECO:0000313" key="2">
    <source>
        <dbReference type="Proteomes" id="UP000270673"/>
    </source>
</evidence>
<gene>
    <name evidence="1" type="ORF">D8S85_19875</name>
</gene>
<evidence type="ECO:0000313" key="1">
    <source>
        <dbReference type="EMBL" id="AZS31584.1"/>
    </source>
</evidence>